<dbReference type="SUPFAM" id="SSF53335">
    <property type="entry name" value="S-adenosyl-L-methionine-dependent methyltransferases"/>
    <property type="match status" value="1"/>
</dbReference>
<evidence type="ECO:0000256" key="2">
    <source>
        <dbReference type="ARBA" id="ARBA00008361"/>
    </source>
</evidence>
<sequence>MNVITVDSPDTLPIIYERGLFGIYHDWCESFSTYPRSYDLLHADHLFSKFKTRCNLVAVVVEVDRILRPEGKLIVRDNVETINELENLVRSMQWEIRLTYSKDKEGLLCVQKSMWRPKECETITYAIAKT</sequence>
<comment type="caution">
    <text evidence="9">The sequence shown here is derived from an EMBL/GenBank/DDBJ whole genome shotgun (WGS) entry which is preliminary data.</text>
</comment>
<evidence type="ECO:0000256" key="6">
    <source>
        <dbReference type="ARBA" id="ARBA00023180"/>
    </source>
</evidence>
<dbReference type="AlphaFoldDB" id="A0AAV8U3A2"/>
<evidence type="ECO:0000256" key="5">
    <source>
        <dbReference type="ARBA" id="ARBA00022968"/>
    </source>
</evidence>
<keyword evidence="5 8" id="KW-0812">Transmembrane</keyword>
<dbReference type="Proteomes" id="UP001159364">
    <property type="component" value="Linkage Group LG02"/>
</dbReference>
<dbReference type="GO" id="GO:0005802">
    <property type="term" value="C:trans-Golgi network"/>
    <property type="evidence" value="ECO:0007669"/>
    <property type="project" value="TreeGrafter"/>
</dbReference>
<evidence type="ECO:0000256" key="1">
    <source>
        <dbReference type="ARBA" id="ARBA00004606"/>
    </source>
</evidence>
<dbReference type="GO" id="GO:0016020">
    <property type="term" value="C:membrane"/>
    <property type="evidence" value="ECO:0007669"/>
    <property type="project" value="UniProtKB-SubCell"/>
</dbReference>
<dbReference type="GO" id="GO:0032259">
    <property type="term" value="P:methylation"/>
    <property type="evidence" value="ECO:0007669"/>
    <property type="project" value="UniProtKB-KW"/>
</dbReference>
<protein>
    <recommendedName>
        <fullName evidence="8">Methyltransferase</fullName>
        <ecNumber evidence="8">2.1.1.-</ecNumber>
    </recommendedName>
</protein>
<comment type="subcellular location">
    <subcellularLocation>
        <location evidence="7">Endomembrane system</location>
        <topology evidence="7">Single-pass membrane protein</topology>
    </subcellularLocation>
    <subcellularLocation>
        <location evidence="1 8">Membrane</location>
        <topology evidence="1 8">Single-pass type II membrane protein</topology>
    </subcellularLocation>
</comment>
<organism evidence="9 10">
    <name type="scientific">Erythroxylum novogranatense</name>
    <dbReference type="NCBI Taxonomy" id="1862640"/>
    <lineage>
        <taxon>Eukaryota</taxon>
        <taxon>Viridiplantae</taxon>
        <taxon>Streptophyta</taxon>
        <taxon>Embryophyta</taxon>
        <taxon>Tracheophyta</taxon>
        <taxon>Spermatophyta</taxon>
        <taxon>Magnoliopsida</taxon>
        <taxon>eudicotyledons</taxon>
        <taxon>Gunneridae</taxon>
        <taxon>Pentapetalae</taxon>
        <taxon>rosids</taxon>
        <taxon>fabids</taxon>
        <taxon>Malpighiales</taxon>
        <taxon>Erythroxylaceae</taxon>
        <taxon>Erythroxylum</taxon>
    </lineage>
</organism>
<evidence type="ECO:0000256" key="7">
    <source>
        <dbReference type="ARBA" id="ARBA00037847"/>
    </source>
</evidence>
<evidence type="ECO:0000256" key="4">
    <source>
        <dbReference type="ARBA" id="ARBA00022679"/>
    </source>
</evidence>
<reference evidence="9 10" key="1">
    <citation type="submission" date="2021-09" db="EMBL/GenBank/DDBJ databases">
        <title>Genomic insights and catalytic innovation underlie evolution of tropane alkaloids biosynthesis.</title>
        <authorList>
            <person name="Wang Y.-J."/>
            <person name="Tian T."/>
            <person name="Huang J.-P."/>
            <person name="Huang S.-X."/>
        </authorList>
    </citation>
    <scope>NUCLEOTIDE SEQUENCE [LARGE SCALE GENOMIC DNA]</scope>
    <source>
        <strain evidence="9">KIB-2018</strain>
        <tissue evidence="9">Leaf</tissue>
    </source>
</reference>
<evidence type="ECO:0000256" key="3">
    <source>
        <dbReference type="ARBA" id="ARBA00022603"/>
    </source>
</evidence>
<name>A0AAV8U3A2_9ROSI</name>
<keyword evidence="3 8" id="KW-0489">Methyltransferase</keyword>
<evidence type="ECO:0000313" key="9">
    <source>
        <dbReference type="EMBL" id="KAJ8772500.1"/>
    </source>
</evidence>
<evidence type="ECO:0000256" key="8">
    <source>
        <dbReference type="RuleBase" id="RU366043"/>
    </source>
</evidence>
<comment type="similarity">
    <text evidence="2 8">Belongs to the methyltransferase superfamily.</text>
</comment>
<dbReference type="InterPro" id="IPR004159">
    <property type="entry name" value="Put_SAM_MeTrfase"/>
</dbReference>
<keyword evidence="5 8" id="KW-0735">Signal-anchor</keyword>
<dbReference type="GO" id="GO:0005768">
    <property type="term" value="C:endosome"/>
    <property type="evidence" value="ECO:0007669"/>
    <property type="project" value="TreeGrafter"/>
</dbReference>
<dbReference type="Pfam" id="PF03141">
    <property type="entry name" value="Methyltransf_29"/>
    <property type="match status" value="1"/>
</dbReference>
<dbReference type="EMBL" id="JAIWQS010000002">
    <property type="protein sequence ID" value="KAJ8772500.1"/>
    <property type="molecule type" value="Genomic_DNA"/>
</dbReference>
<proteinExistence type="inferred from homology"/>
<gene>
    <name evidence="9" type="ORF">K2173_027677</name>
</gene>
<keyword evidence="10" id="KW-1185">Reference proteome</keyword>
<evidence type="ECO:0000313" key="10">
    <source>
        <dbReference type="Proteomes" id="UP001159364"/>
    </source>
</evidence>
<dbReference type="EC" id="2.1.1.-" evidence="8"/>
<dbReference type="GO" id="GO:0008168">
    <property type="term" value="F:methyltransferase activity"/>
    <property type="evidence" value="ECO:0007669"/>
    <property type="project" value="UniProtKB-UniRule"/>
</dbReference>
<dbReference type="PANTHER" id="PTHR10108">
    <property type="entry name" value="SAM-DEPENDENT METHYLTRANSFERASE"/>
    <property type="match status" value="1"/>
</dbReference>
<dbReference type="PANTHER" id="PTHR10108:SF1130">
    <property type="entry name" value="METHYLTRANSFERASE PMT26-RELATED"/>
    <property type="match status" value="1"/>
</dbReference>
<keyword evidence="6 8" id="KW-0325">Glycoprotein</keyword>
<keyword evidence="4 8" id="KW-0808">Transferase</keyword>
<accession>A0AAV8U3A2</accession>
<dbReference type="InterPro" id="IPR029063">
    <property type="entry name" value="SAM-dependent_MTases_sf"/>
</dbReference>